<feature type="active site" description="Proton acceptor" evidence="6">
    <location>
        <position position="135"/>
    </location>
</feature>
<evidence type="ECO:0000313" key="9">
    <source>
        <dbReference type="Proteomes" id="UP001498398"/>
    </source>
</evidence>
<dbReference type="InterPro" id="IPR026591">
    <property type="entry name" value="Sirtuin_cat_small_dom_sf"/>
</dbReference>
<feature type="binding site" evidence="6">
    <location>
        <position position="189"/>
    </location>
    <ligand>
        <name>Zn(2+)</name>
        <dbReference type="ChEBI" id="CHEBI:29105"/>
    </ligand>
</feature>
<keyword evidence="9" id="KW-1185">Reference proteome</keyword>
<reference evidence="8 9" key="1">
    <citation type="submission" date="2024-01" db="EMBL/GenBank/DDBJ databases">
        <title>A draft genome for the cacao thread blight pathogen Marasmiellus scandens.</title>
        <authorList>
            <person name="Baruah I.K."/>
            <person name="Leung J."/>
            <person name="Bukari Y."/>
            <person name="Amoako-Attah I."/>
            <person name="Meinhardt L.W."/>
            <person name="Bailey B.A."/>
            <person name="Cohen S.P."/>
        </authorList>
    </citation>
    <scope>NUCLEOTIDE SEQUENCE [LARGE SCALE GENOMIC DNA]</scope>
    <source>
        <strain evidence="8 9">GH-19</strain>
    </source>
</reference>
<feature type="binding site" evidence="6">
    <location>
        <position position="186"/>
    </location>
    <ligand>
        <name>Zn(2+)</name>
        <dbReference type="ChEBI" id="CHEBI:29105"/>
    </ligand>
</feature>
<dbReference type="InterPro" id="IPR003000">
    <property type="entry name" value="Sirtuin"/>
</dbReference>
<sequence>MSDSTYEHFQAALQDSRCVVVLAGSGLSGGTGTPTYRSRGETWQRLDAEELANPDAFAKDPSLVWQYYHYLRESALKAQPNAAHRVLAKLSSDLDALKRIAPNAKLHLVTQNTDDVFRRALPPNAPFSAQPIEIHGNVFQVKCTQCGMTERNTDSPICPVLAGSEQYFNGVSEPVPFIKEQNLPRCRQCSGLLRPDVVWFKEEVHHLDSTANLVADCDLLIVVGTGLSASPCSILSEIVRQHGGKIAVFNTQDCHGGRLAQFRFQGPCEVTLVKALQMEDAV</sequence>
<dbReference type="Gene3D" id="3.30.1600.10">
    <property type="entry name" value="SIR2/SIRT2 'Small Domain"/>
    <property type="match status" value="1"/>
</dbReference>
<dbReference type="PANTHER" id="PTHR11085">
    <property type="entry name" value="NAD-DEPENDENT PROTEIN DEACYLASE SIRTUIN-5, MITOCHONDRIAL-RELATED"/>
    <property type="match status" value="1"/>
</dbReference>
<dbReference type="SUPFAM" id="SSF52467">
    <property type="entry name" value="DHS-like NAD/FAD-binding domain"/>
    <property type="match status" value="1"/>
</dbReference>
<evidence type="ECO:0000256" key="1">
    <source>
        <dbReference type="ARBA" id="ARBA00004173"/>
    </source>
</evidence>
<keyword evidence="5" id="KW-0496">Mitochondrion</keyword>
<evidence type="ECO:0000256" key="2">
    <source>
        <dbReference type="ARBA" id="ARBA00006924"/>
    </source>
</evidence>
<feature type="binding site" evidence="6">
    <location>
        <position position="143"/>
    </location>
    <ligand>
        <name>Zn(2+)</name>
        <dbReference type="ChEBI" id="CHEBI:29105"/>
    </ligand>
</feature>
<accession>A0ABR1JBL4</accession>
<evidence type="ECO:0000256" key="6">
    <source>
        <dbReference type="PROSITE-ProRule" id="PRU00236"/>
    </source>
</evidence>
<dbReference type="EMBL" id="JBANRG010000020">
    <property type="protein sequence ID" value="KAK7457124.1"/>
    <property type="molecule type" value="Genomic_DNA"/>
</dbReference>
<keyword evidence="3" id="KW-0808">Transferase</keyword>
<dbReference type="InterPro" id="IPR050134">
    <property type="entry name" value="NAD-dep_sirtuin_deacylases"/>
</dbReference>
<dbReference type="Proteomes" id="UP001498398">
    <property type="component" value="Unassembled WGS sequence"/>
</dbReference>
<feature type="binding site" evidence="6">
    <location>
        <position position="146"/>
    </location>
    <ligand>
        <name>Zn(2+)</name>
        <dbReference type="ChEBI" id="CHEBI:29105"/>
    </ligand>
</feature>
<protein>
    <submittedName>
        <fullName evidence="8">NAD-dependent protein deacylase sirtuin-5, mitochondrial</fullName>
    </submittedName>
</protein>
<evidence type="ECO:0000313" key="8">
    <source>
        <dbReference type="EMBL" id="KAK7457124.1"/>
    </source>
</evidence>
<comment type="caution">
    <text evidence="8">The sequence shown here is derived from an EMBL/GenBank/DDBJ whole genome shotgun (WGS) entry which is preliminary data.</text>
</comment>
<evidence type="ECO:0000259" key="7">
    <source>
        <dbReference type="PROSITE" id="PS50305"/>
    </source>
</evidence>
<feature type="domain" description="Deacetylase sirtuin-type" evidence="7">
    <location>
        <begin position="1"/>
        <end position="282"/>
    </location>
</feature>
<dbReference type="PROSITE" id="PS50305">
    <property type="entry name" value="SIRTUIN"/>
    <property type="match status" value="1"/>
</dbReference>
<evidence type="ECO:0000256" key="5">
    <source>
        <dbReference type="ARBA" id="ARBA00023128"/>
    </source>
</evidence>
<comment type="subcellular location">
    <subcellularLocation>
        <location evidence="1">Mitochondrion</location>
    </subcellularLocation>
</comment>
<dbReference type="Pfam" id="PF02146">
    <property type="entry name" value="SIR2"/>
    <property type="match status" value="1"/>
</dbReference>
<gene>
    <name evidence="8" type="primary">SIRT5</name>
    <name evidence="8" type="ORF">VKT23_010424</name>
</gene>
<dbReference type="InterPro" id="IPR026590">
    <property type="entry name" value="Ssirtuin_cat_dom"/>
</dbReference>
<evidence type="ECO:0000256" key="4">
    <source>
        <dbReference type="ARBA" id="ARBA00023027"/>
    </source>
</evidence>
<comment type="similarity">
    <text evidence="2">Belongs to the sirtuin family. Class I subfamily.</text>
</comment>
<proteinExistence type="inferred from homology"/>
<dbReference type="PANTHER" id="PTHR11085:SF10">
    <property type="entry name" value="NAD-DEPENDENT PROTEIN DEACYLASE SIRTUIN-5, MITOCHONDRIAL-RELATED"/>
    <property type="match status" value="1"/>
</dbReference>
<organism evidence="8 9">
    <name type="scientific">Marasmiellus scandens</name>
    <dbReference type="NCBI Taxonomy" id="2682957"/>
    <lineage>
        <taxon>Eukaryota</taxon>
        <taxon>Fungi</taxon>
        <taxon>Dikarya</taxon>
        <taxon>Basidiomycota</taxon>
        <taxon>Agaricomycotina</taxon>
        <taxon>Agaricomycetes</taxon>
        <taxon>Agaricomycetidae</taxon>
        <taxon>Agaricales</taxon>
        <taxon>Marasmiineae</taxon>
        <taxon>Omphalotaceae</taxon>
        <taxon>Marasmiellus</taxon>
    </lineage>
</organism>
<keyword evidence="6" id="KW-0479">Metal-binding</keyword>
<keyword evidence="4" id="KW-0520">NAD</keyword>
<keyword evidence="6" id="KW-0862">Zinc</keyword>
<evidence type="ECO:0000256" key="3">
    <source>
        <dbReference type="ARBA" id="ARBA00022679"/>
    </source>
</evidence>
<dbReference type="Gene3D" id="3.40.50.1220">
    <property type="entry name" value="TPP-binding domain"/>
    <property type="match status" value="1"/>
</dbReference>
<dbReference type="InterPro" id="IPR029035">
    <property type="entry name" value="DHS-like_NAD/FAD-binding_dom"/>
</dbReference>
<name>A0ABR1JBL4_9AGAR</name>